<evidence type="ECO:0000256" key="1">
    <source>
        <dbReference type="SAM" id="Phobius"/>
    </source>
</evidence>
<gene>
    <name evidence="2" type="ORF">F4560_005286</name>
</gene>
<reference evidence="2 3" key="1">
    <citation type="submission" date="2020-08" db="EMBL/GenBank/DDBJ databases">
        <title>Sequencing the genomes of 1000 actinobacteria strains.</title>
        <authorList>
            <person name="Klenk H.-P."/>
        </authorList>
    </citation>
    <scope>NUCLEOTIDE SEQUENCE [LARGE SCALE GENOMIC DNA]</scope>
    <source>
        <strain evidence="2 3">DSM 45486</strain>
    </source>
</reference>
<evidence type="ECO:0000313" key="3">
    <source>
        <dbReference type="Proteomes" id="UP000552097"/>
    </source>
</evidence>
<accession>A0A7W9HNF9</accession>
<dbReference type="EMBL" id="JACHMO010000001">
    <property type="protein sequence ID" value="MBB5805518.1"/>
    <property type="molecule type" value="Genomic_DNA"/>
</dbReference>
<dbReference type="AlphaFoldDB" id="A0A7W9HNF9"/>
<keyword evidence="1" id="KW-1133">Transmembrane helix</keyword>
<keyword evidence="1" id="KW-0812">Transmembrane</keyword>
<dbReference type="Proteomes" id="UP000552097">
    <property type="component" value="Unassembled WGS sequence"/>
</dbReference>
<protein>
    <submittedName>
        <fullName evidence="2">Uncharacterized protein</fullName>
    </submittedName>
</protein>
<dbReference type="InterPro" id="IPR045645">
    <property type="entry name" value="DUF6403"/>
</dbReference>
<dbReference type="RefSeq" id="WP_184924099.1">
    <property type="nucleotide sequence ID" value="NZ_JACHMO010000001.1"/>
</dbReference>
<feature type="transmembrane region" description="Helical" evidence="1">
    <location>
        <begin position="6"/>
        <end position="25"/>
    </location>
</feature>
<evidence type="ECO:0000313" key="2">
    <source>
        <dbReference type="EMBL" id="MBB5805518.1"/>
    </source>
</evidence>
<keyword evidence="3" id="KW-1185">Reference proteome</keyword>
<dbReference type="Pfam" id="PF19941">
    <property type="entry name" value="DUF6403"/>
    <property type="match status" value="1"/>
</dbReference>
<organism evidence="2 3">
    <name type="scientific">Saccharothrix ecbatanensis</name>
    <dbReference type="NCBI Taxonomy" id="1105145"/>
    <lineage>
        <taxon>Bacteria</taxon>
        <taxon>Bacillati</taxon>
        <taxon>Actinomycetota</taxon>
        <taxon>Actinomycetes</taxon>
        <taxon>Pseudonocardiales</taxon>
        <taxon>Pseudonocardiaceae</taxon>
        <taxon>Saccharothrix</taxon>
    </lineage>
</organism>
<sequence length="102" mass="10714">MSLTWLVWPIGGALIVAAGFAVVVVPRFRARERERLVAWSAARAAIGSAAISRDAARGEVAEAERLLARAEALVADRGGTAAARTAADCAERADALWRAADE</sequence>
<proteinExistence type="predicted"/>
<keyword evidence="1" id="KW-0472">Membrane</keyword>
<comment type="caution">
    <text evidence="2">The sequence shown here is derived from an EMBL/GenBank/DDBJ whole genome shotgun (WGS) entry which is preliminary data.</text>
</comment>
<name>A0A7W9HNF9_9PSEU</name>